<dbReference type="EMBL" id="CM004478">
    <property type="protein sequence ID" value="OCT71687.1"/>
    <property type="molecule type" value="Genomic_DNA"/>
</dbReference>
<organism evidence="1 2">
    <name type="scientific">Xenopus laevis</name>
    <name type="common">African clawed frog</name>
    <dbReference type="NCBI Taxonomy" id="8355"/>
    <lineage>
        <taxon>Eukaryota</taxon>
        <taxon>Metazoa</taxon>
        <taxon>Chordata</taxon>
        <taxon>Craniata</taxon>
        <taxon>Vertebrata</taxon>
        <taxon>Euteleostomi</taxon>
        <taxon>Amphibia</taxon>
        <taxon>Batrachia</taxon>
        <taxon>Anura</taxon>
        <taxon>Pipoidea</taxon>
        <taxon>Pipidae</taxon>
        <taxon>Xenopodinae</taxon>
        <taxon>Xenopus</taxon>
        <taxon>Xenopus</taxon>
    </lineage>
</organism>
<dbReference type="Proteomes" id="UP000694892">
    <property type="component" value="Chromosome 7L"/>
</dbReference>
<reference evidence="2" key="1">
    <citation type="journal article" date="2016" name="Nature">
        <title>Genome evolution in the allotetraploid frog Xenopus laevis.</title>
        <authorList>
            <person name="Session A.M."/>
            <person name="Uno Y."/>
            <person name="Kwon T."/>
            <person name="Chapman J.A."/>
            <person name="Toyoda A."/>
            <person name="Takahashi S."/>
            <person name="Fukui A."/>
            <person name="Hikosaka A."/>
            <person name="Suzuki A."/>
            <person name="Kondo M."/>
            <person name="van Heeringen S.J."/>
            <person name="Quigley I."/>
            <person name="Heinz S."/>
            <person name="Ogino H."/>
            <person name="Ochi H."/>
            <person name="Hellsten U."/>
            <person name="Lyons J.B."/>
            <person name="Simakov O."/>
            <person name="Putnam N."/>
            <person name="Stites J."/>
            <person name="Kuroki Y."/>
            <person name="Tanaka T."/>
            <person name="Michiue T."/>
            <person name="Watanabe M."/>
            <person name="Bogdanovic O."/>
            <person name="Lister R."/>
            <person name="Georgiou G."/>
            <person name="Paranjpe S.S."/>
            <person name="van Kruijsbergen I."/>
            <person name="Shu S."/>
            <person name="Carlson J."/>
            <person name="Kinoshita T."/>
            <person name="Ohta Y."/>
            <person name="Mawaribuchi S."/>
            <person name="Jenkins J."/>
            <person name="Grimwood J."/>
            <person name="Schmutz J."/>
            <person name="Mitros T."/>
            <person name="Mozaffari S.V."/>
            <person name="Suzuki Y."/>
            <person name="Haramoto Y."/>
            <person name="Yamamoto T.S."/>
            <person name="Takagi C."/>
            <person name="Heald R."/>
            <person name="Miller K."/>
            <person name="Haudenschild C."/>
            <person name="Kitzman J."/>
            <person name="Nakayama T."/>
            <person name="Izutsu Y."/>
            <person name="Robert J."/>
            <person name="Fortriede J."/>
            <person name="Burns K."/>
            <person name="Lotay V."/>
            <person name="Karimi K."/>
            <person name="Yasuoka Y."/>
            <person name="Dichmann D.S."/>
            <person name="Flajnik M.F."/>
            <person name="Houston D.W."/>
            <person name="Shendure J."/>
            <person name="DuPasquier L."/>
            <person name="Vize P.D."/>
            <person name="Zorn A.M."/>
            <person name="Ito M."/>
            <person name="Marcotte E.M."/>
            <person name="Wallingford J.B."/>
            <person name="Ito Y."/>
            <person name="Asashima M."/>
            <person name="Ueno N."/>
            <person name="Matsuda Y."/>
            <person name="Veenstra G.J."/>
            <person name="Fujiyama A."/>
            <person name="Harland R.M."/>
            <person name="Taira M."/>
            <person name="Rokhsar D.S."/>
        </authorList>
    </citation>
    <scope>NUCLEOTIDE SEQUENCE [LARGE SCALE GENOMIC DNA]</scope>
    <source>
        <strain evidence="2">J</strain>
    </source>
</reference>
<accession>A0A974HBC6</accession>
<evidence type="ECO:0000313" key="2">
    <source>
        <dbReference type="Proteomes" id="UP000694892"/>
    </source>
</evidence>
<name>A0A974HBC6_XENLA</name>
<dbReference type="AlphaFoldDB" id="A0A974HBC6"/>
<sequence length="95" mass="10695">MYLHVYVQTVHVYVRPAIQLRSANQSSASRSHSLLLFLSILVPLLLLQVDHNCSDVSLPSAINLPCPRAPTKRLQFLSQELRRAACCGQGRFEHN</sequence>
<gene>
    <name evidence="1" type="ORF">XELAEV_18034666mg</name>
</gene>
<protein>
    <submittedName>
        <fullName evidence="1">Uncharacterized protein</fullName>
    </submittedName>
</protein>
<proteinExistence type="predicted"/>
<evidence type="ECO:0000313" key="1">
    <source>
        <dbReference type="EMBL" id="OCT71687.1"/>
    </source>
</evidence>